<dbReference type="Proteomes" id="UP001623349">
    <property type="component" value="Unassembled WGS sequence"/>
</dbReference>
<name>A0ABQ0F6A8_APOSI</name>
<evidence type="ECO:0000313" key="2">
    <source>
        <dbReference type="Proteomes" id="UP001623349"/>
    </source>
</evidence>
<keyword evidence="2" id="KW-1185">Reference proteome</keyword>
<gene>
    <name evidence="1" type="ORF">APTSU1_000999000</name>
</gene>
<protein>
    <submittedName>
        <fullName evidence="1">Uncharacterized protein</fullName>
    </submittedName>
</protein>
<organism evidence="1 2">
    <name type="scientific">Apodemus speciosus</name>
    <name type="common">Large Japanese field mouse</name>
    <dbReference type="NCBI Taxonomy" id="105296"/>
    <lineage>
        <taxon>Eukaryota</taxon>
        <taxon>Metazoa</taxon>
        <taxon>Chordata</taxon>
        <taxon>Craniata</taxon>
        <taxon>Vertebrata</taxon>
        <taxon>Euteleostomi</taxon>
        <taxon>Mammalia</taxon>
        <taxon>Eutheria</taxon>
        <taxon>Euarchontoglires</taxon>
        <taxon>Glires</taxon>
        <taxon>Rodentia</taxon>
        <taxon>Myomorpha</taxon>
        <taxon>Muroidea</taxon>
        <taxon>Muridae</taxon>
        <taxon>Murinae</taxon>
        <taxon>Apodemus</taxon>
    </lineage>
</organism>
<reference evidence="1 2" key="1">
    <citation type="submission" date="2024-08" db="EMBL/GenBank/DDBJ databases">
        <title>The draft genome of Apodemus speciosus.</title>
        <authorList>
            <person name="Nabeshima K."/>
            <person name="Suzuki S."/>
            <person name="Onuma M."/>
        </authorList>
    </citation>
    <scope>NUCLEOTIDE SEQUENCE [LARGE SCALE GENOMIC DNA]</scope>
    <source>
        <strain evidence="1">IB14-021</strain>
    </source>
</reference>
<proteinExistence type="predicted"/>
<evidence type="ECO:0000313" key="1">
    <source>
        <dbReference type="EMBL" id="GAB1294757.1"/>
    </source>
</evidence>
<sequence length="66" mass="7383">MGCRPCVKLCKETAWTWTSWTANGDMGRQLPLIICVDSPGTERQKPPVIRPDLQLEFSAEGSKNSF</sequence>
<comment type="caution">
    <text evidence="1">The sequence shown here is derived from an EMBL/GenBank/DDBJ whole genome shotgun (WGS) entry which is preliminary data.</text>
</comment>
<accession>A0ABQ0F6A8</accession>
<dbReference type="EMBL" id="BAAFST010000009">
    <property type="protein sequence ID" value="GAB1294757.1"/>
    <property type="molecule type" value="Genomic_DNA"/>
</dbReference>